<gene>
    <name evidence="3" type="ORF">LtaPh_2502500</name>
</gene>
<sequence length="328" mass="36316">MQSSVKDSDLFTQEEVSRLGHLQELSDGGGSLTEAEDFELCQLKHRYETLIEERKRALCAGSQPQASGGGTTNTEEGESSTSATLSRAGKAAYFWGSLMATALPGYVGRVTGVTADFLHWNWITEHVVLGAIPIVTQVGSSGDHLSQLRVQLQERNQTLGLVIACLEEEELNGFGMNVIQFAKEADWRKLVNPQVDYVHLPMADTTASTPLAAVAEAVMRMEACIKERKQTVYVHCKAGKGRSWMVTMCYLTTCGGMPFSEAVELIQQKRIQVHPSPSQKQFAEEFPFHFAQWRSLRDSNRGDVPQQNGEDHHRHVRETRGHGTAAEP</sequence>
<evidence type="ECO:0000313" key="3">
    <source>
        <dbReference type="EMBL" id="GET89113.1"/>
    </source>
</evidence>
<dbReference type="PROSITE" id="PS50056">
    <property type="entry name" value="TYR_PHOSPHATASE_2"/>
    <property type="match status" value="1"/>
</dbReference>
<dbReference type="PANTHER" id="PTHR46274:SF6">
    <property type="entry name" value="TYR_PHOSPHATASE_2 DOMAIN-CONTAINING PROTEIN"/>
    <property type="match status" value="1"/>
</dbReference>
<evidence type="ECO:0000256" key="1">
    <source>
        <dbReference type="SAM" id="MobiDB-lite"/>
    </source>
</evidence>
<feature type="domain" description="Tyrosine specific protein phosphatases" evidence="2">
    <location>
        <begin position="209"/>
        <end position="281"/>
    </location>
</feature>
<dbReference type="EMBL" id="BLBS01000034">
    <property type="protein sequence ID" value="GET89113.1"/>
    <property type="molecule type" value="Genomic_DNA"/>
</dbReference>
<proteinExistence type="predicted"/>
<protein>
    <recommendedName>
        <fullName evidence="2">Tyrosine specific protein phosphatases domain-containing protein</fullName>
    </recommendedName>
</protein>
<name>A0A640KHT6_LEITA</name>
<dbReference type="InterPro" id="IPR000340">
    <property type="entry name" value="Dual-sp_phosphatase_cat-dom"/>
</dbReference>
<evidence type="ECO:0000259" key="2">
    <source>
        <dbReference type="PROSITE" id="PS50056"/>
    </source>
</evidence>
<keyword evidence="4" id="KW-1185">Reference proteome</keyword>
<dbReference type="PANTHER" id="PTHR46274">
    <property type="entry name" value="PHOSPHATIDYLINOSITOL PHOSPHATASE"/>
    <property type="match status" value="1"/>
</dbReference>
<dbReference type="Gene3D" id="3.90.190.10">
    <property type="entry name" value="Protein tyrosine phosphatase superfamily"/>
    <property type="match status" value="1"/>
</dbReference>
<dbReference type="SUPFAM" id="SSF52799">
    <property type="entry name" value="(Phosphotyrosine protein) phosphatases II"/>
    <property type="match status" value="1"/>
</dbReference>
<feature type="region of interest" description="Disordered" evidence="1">
    <location>
        <begin position="298"/>
        <end position="328"/>
    </location>
</feature>
<evidence type="ECO:0000313" key="4">
    <source>
        <dbReference type="Proteomes" id="UP000419144"/>
    </source>
</evidence>
<organism evidence="3 4">
    <name type="scientific">Leishmania tarentolae</name>
    <name type="common">Sauroleishmania tarentolae</name>
    <dbReference type="NCBI Taxonomy" id="5689"/>
    <lineage>
        <taxon>Eukaryota</taxon>
        <taxon>Discoba</taxon>
        <taxon>Euglenozoa</taxon>
        <taxon>Kinetoplastea</taxon>
        <taxon>Metakinetoplastina</taxon>
        <taxon>Trypanosomatida</taxon>
        <taxon>Trypanosomatidae</taxon>
        <taxon>Leishmaniinae</taxon>
        <taxon>Leishmania</taxon>
        <taxon>lizard Leishmania</taxon>
    </lineage>
</organism>
<dbReference type="Pfam" id="PF00782">
    <property type="entry name" value="DSPc"/>
    <property type="match status" value="1"/>
</dbReference>
<dbReference type="SMART" id="SM00195">
    <property type="entry name" value="DSPc"/>
    <property type="match status" value="1"/>
</dbReference>
<dbReference type="VEuPathDB" id="TriTrypDB:LtaPh_2502500"/>
<comment type="caution">
    <text evidence="3">The sequence shown here is derived from an EMBL/GenBank/DDBJ whole genome shotgun (WGS) entry which is preliminary data.</text>
</comment>
<feature type="region of interest" description="Disordered" evidence="1">
    <location>
        <begin position="61"/>
        <end position="82"/>
    </location>
</feature>
<accession>A0A640KHT6</accession>
<dbReference type="OrthoDB" id="273181at2759"/>
<dbReference type="Proteomes" id="UP000419144">
    <property type="component" value="Unassembled WGS sequence"/>
</dbReference>
<feature type="compositionally biased region" description="Basic and acidic residues" evidence="1">
    <location>
        <begin position="309"/>
        <end position="321"/>
    </location>
</feature>
<dbReference type="InterPro" id="IPR029021">
    <property type="entry name" value="Prot-tyrosine_phosphatase-like"/>
</dbReference>
<dbReference type="InterPro" id="IPR000387">
    <property type="entry name" value="Tyr_Pase_dom"/>
</dbReference>
<reference evidence="3" key="1">
    <citation type="submission" date="2019-11" db="EMBL/GenBank/DDBJ databases">
        <title>Leishmania tarentolae CDS.</title>
        <authorList>
            <person name="Goto Y."/>
            <person name="Yamagishi J."/>
        </authorList>
    </citation>
    <scope>NUCLEOTIDE SEQUENCE [LARGE SCALE GENOMIC DNA]</scope>
    <source>
        <strain evidence="3">Parrot Tar II</strain>
    </source>
</reference>
<dbReference type="AlphaFoldDB" id="A0A640KHT6"/>
<dbReference type="InterPro" id="IPR020422">
    <property type="entry name" value="TYR_PHOSPHATASE_DUAL_dom"/>
</dbReference>